<protein>
    <submittedName>
        <fullName evidence="3">Pentatricopeptide repeat-containing protein, putative</fullName>
    </submittedName>
</protein>
<dbReference type="PROSITE" id="PS51375">
    <property type="entry name" value="PPR"/>
    <property type="match status" value="3"/>
</dbReference>
<dbReference type="AlphaFoldDB" id="B9T0C2"/>
<organism evidence="3 4">
    <name type="scientific">Ricinus communis</name>
    <name type="common">Castor bean</name>
    <dbReference type="NCBI Taxonomy" id="3988"/>
    <lineage>
        <taxon>Eukaryota</taxon>
        <taxon>Viridiplantae</taxon>
        <taxon>Streptophyta</taxon>
        <taxon>Embryophyta</taxon>
        <taxon>Tracheophyta</taxon>
        <taxon>Spermatophyta</taxon>
        <taxon>Magnoliopsida</taxon>
        <taxon>eudicotyledons</taxon>
        <taxon>Gunneridae</taxon>
        <taxon>Pentapetalae</taxon>
        <taxon>rosids</taxon>
        <taxon>fabids</taxon>
        <taxon>Malpighiales</taxon>
        <taxon>Euphorbiaceae</taxon>
        <taxon>Acalyphoideae</taxon>
        <taxon>Acalypheae</taxon>
        <taxon>Ricinus</taxon>
    </lineage>
</organism>
<name>B9T0C2_RICCO</name>
<dbReference type="InParanoid" id="B9T0C2"/>
<feature type="repeat" description="PPR" evidence="2">
    <location>
        <begin position="172"/>
        <end position="206"/>
    </location>
</feature>
<dbReference type="FunFam" id="1.25.40.10:FF:000031">
    <property type="entry name" value="Pentatricopeptide repeat-containing protein mitochondrial"/>
    <property type="match status" value="1"/>
</dbReference>
<gene>
    <name evidence="3" type="ORF">RCOM_0483260</name>
</gene>
<accession>B9T0C2</accession>
<dbReference type="InterPro" id="IPR002885">
    <property type="entry name" value="PPR_rpt"/>
</dbReference>
<dbReference type="EMBL" id="EQ974301">
    <property type="protein sequence ID" value="EEF30682.1"/>
    <property type="molecule type" value="Genomic_DNA"/>
</dbReference>
<dbReference type="PANTHER" id="PTHR47926:SF436">
    <property type="entry name" value="PENTATRICOPEPTIDE REPEAT-CONTAINING PROTEIN ELI1, CHLOROPLASTIC-LIKE ISOFORM X2"/>
    <property type="match status" value="1"/>
</dbReference>
<dbReference type="GO" id="GO:0009451">
    <property type="term" value="P:RNA modification"/>
    <property type="evidence" value="ECO:0007669"/>
    <property type="project" value="InterPro"/>
</dbReference>
<keyword evidence="4" id="KW-1185">Reference proteome</keyword>
<dbReference type="GO" id="GO:0048731">
    <property type="term" value="P:system development"/>
    <property type="evidence" value="ECO:0007669"/>
    <property type="project" value="UniProtKB-ARBA"/>
</dbReference>
<dbReference type="eggNOG" id="KOG4197">
    <property type="taxonomic scope" value="Eukaryota"/>
</dbReference>
<proteinExistence type="predicted"/>
<evidence type="ECO:0000256" key="2">
    <source>
        <dbReference type="PROSITE-ProRule" id="PRU00708"/>
    </source>
</evidence>
<keyword evidence="1" id="KW-0677">Repeat</keyword>
<dbReference type="InterPro" id="IPR011990">
    <property type="entry name" value="TPR-like_helical_dom_sf"/>
</dbReference>
<evidence type="ECO:0000313" key="4">
    <source>
        <dbReference type="Proteomes" id="UP000008311"/>
    </source>
</evidence>
<dbReference type="Pfam" id="PF01535">
    <property type="entry name" value="PPR"/>
    <property type="match status" value="9"/>
</dbReference>
<dbReference type="FunFam" id="1.25.40.10:FF:000125">
    <property type="entry name" value="Pentatricopeptide repeat-containing protein"/>
    <property type="match status" value="1"/>
</dbReference>
<dbReference type="Gene3D" id="1.25.40.10">
    <property type="entry name" value="Tetratricopeptide repeat domain"/>
    <property type="match status" value="4"/>
</dbReference>
<dbReference type="InterPro" id="IPR046960">
    <property type="entry name" value="PPR_At4g14850-like_plant"/>
</dbReference>
<dbReference type="NCBIfam" id="TIGR00756">
    <property type="entry name" value="PPR"/>
    <property type="match status" value="7"/>
</dbReference>
<evidence type="ECO:0000256" key="1">
    <source>
        <dbReference type="ARBA" id="ARBA00022737"/>
    </source>
</evidence>
<evidence type="ECO:0000313" key="3">
    <source>
        <dbReference type="EMBL" id="EEF30682.1"/>
    </source>
</evidence>
<dbReference type="Proteomes" id="UP000008311">
    <property type="component" value="Unassembled WGS sequence"/>
</dbReference>
<reference evidence="4" key="1">
    <citation type="journal article" date="2010" name="Nat. Biotechnol.">
        <title>Draft genome sequence of the oilseed species Ricinus communis.</title>
        <authorList>
            <person name="Chan A.P."/>
            <person name="Crabtree J."/>
            <person name="Zhao Q."/>
            <person name="Lorenzi H."/>
            <person name="Orvis J."/>
            <person name="Puiu D."/>
            <person name="Melake-Berhan A."/>
            <person name="Jones K.M."/>
            <person name="Redman J."/>
            <person name="Chen G."/>
            <person name="Cahoon E.B."/>
            <person name="Gedil M."/>
            <person name="Stanke M."/>
            <person name="Haas B.J."/>
            <person name="Wortman J.R."/>
            <person name="Fraser-Liggett C.M."/>
            <person name="Ravel J."/>
            <person name="Rabinowicz P.D."/>
        </authorList>
    </citation>
    <scope>NUCLEOTIDE SEQUENCE [LARGE SCALE GENOMIC DNA]</scope>
    <source>
        <strain evidence="4">cv. Hale</strain>
    </source>
</reference>
<dbReference type="PANTHER" id="PTHR47926">
    <property type="entry name" value="PENTATRICOPEPTIDE REPEAT-CONTAINING PROTEIN"/>
    <property type="match status" value="1"/>
</dbReference>
<dbReference type="GO" id="GO:0003723">
    <property type="term" value="F:RNA binding"/>
    <property type="evidence" value="ECO:0007669"/>
    <property type="project" value="InterPro"/>
</dbReference>
<feature type="repeat" description="PPR" evidence="2">
    <location>
        <begin position="234"/>
        <end position="268"/>
    </location>
</feature>
<sequence length="434" mass="48660">MLKVIPNPSLHFSLLKTSKTDKETKQLHALSVKTNTFSHPSISSCLLSLYAEPKINNLEYVLSIFNKIQEPALVLYNILIKCYIQNQLSHDAITLFSQLLHEFNPDGFTLPCVIKGCARLHATKEGKQIHGLVLKLGFGLNKFVSSSLVNMYSKCKDIDSAKKVFLSMDDKDLVSWNSLIDGYVKCGQVELGMKLFEEMPERDLFSWTVLIDGFSKCGKVDVARELFDKMPSRNLVSWNAMINGYMKAGDFVLASELFDKMPEKNLISWNSMVAGYDLNERFKEALDLFLTMLERDFTPNHATLVSTFSAVSGLASLSTGKWMHSYMVKNGFQLDGVLATSLINMYSKCGNIESALSVFQLITKKKLGHWTAIIVGLGMHGMADNALEFFHEMCRTGMRPHAITFIGVLNACSHAGLVEDGRKYFDMMAIRMSS</sequence>
<feature type="repeat" description="PPR" evidence="2">
    <location>
        <begin position="366"/>
        <end position="400"/>
    </location>
</feature>
<dbReference type="FunFam" id="1.25.40.10:FF:003117">
    <property type="entry name" value="Uncharacterized protein"/>
    <property type="match status" value="1"/>
</dbReference>